<evidence type="ECO:0000256" key="7">
    <source>
        <dbReference type="ARBA" id="ARBA00023054"/>
    </source>
</evidence>
<dbReference type="Proteomes" id="UP000000768">
    <property type="component" value="Chromosome 5"/>
</dbReference>
<dbReference type="SUPFAM" id="SSF52540">
    <property type="entry name" value="P-loop containing nucleoside triphosphate hydrolases"/>
    <property type="match status" value="1"/>
</dbReference>
<evidence type="ECO:0000313" key="13">
    <source>
        <dbReference type="Proteomes" id="UP000000768"/>
    </source>
</evidence>
<proteinExistence type="inferred from homology"/>
<dbReference type="Gene3D" id="3.80.10.10">
    <property type="entry name" value="Ribonuclease Inhibitor"/>
    <property type="match status" value="1"/>
</dbReference>
<reference evidence="13" key="2">
    <citation type="journal article" date="2018" name="Plant J.">
        <title>The Sorghum bicolor reference genome: improved assembly, gene annotations, a transcriptome atlas, and signatures of genome organization.</title>
        <authorList>
            <person name="McCormick R.F."/>
            <person name="Truong S.K."/>
            <person name="Sreedasyam A."/>
            <person name="Jenkins J."/>
            <person name="Shu S."/>
            <person name="Sims D."/>
            <person name="Kennedy M."/>
            <person name="Amirebrahimi M."/>
            <person name="Weers B.D."/>
            <person name="McKinley B."/>
            <person name="Mattison A."/>
            <person name="Morishige D.T."/>
            <person name="Grimwood J."/>
            <person name="Schmutz J."/>
            <person name="Mullet J.E."/>
        </authorList>
    </citation>
    <scope>NUCLEOTIDE SEQUENCE [LARGE SCALE GENOMIC DNA]</scope>
    <source>
        <strain evidence="13">cv. BTx623</strain>
    </source>
</reference>
<keyword evidence="7 8" id="KW-0175">Coiled coil</keyword>
<organism evidence="12 13">
    <name type="scientific">Sorghum bicolor</name>
    <name type="common">Sorghum</name>
    <name type="synonym">Sorghum vulgare</name>
    <dbReference type="NCBI Taxonomy" id="4558"/>
    <lineage>
        <taxon>Eukaryota</taxon>
        <taxon>Viridiplantae</taxon>
        <taxon>Streptophyta</taxon>
        <taxon>Embryophyta</taxon>
        <taxon>Tracheophyta</taxon>
        <taxon>Spermatophyta</taxon>
        <taxon>Magnoliopsida</taxon>
        <taxon>Liliopsida</taxon>
        <taxon>Poales</taxon>
        <taxon>Poaceae</taxon>
        <taxon>PACMAD clade</taxon>
        <taxon>Panicoideae</taxon>
        <taxon>Andropogonodae</taxon>
        <taxon>Andropogoneae</taxon>
        <taxon>Sorghinae</taxon>
        <taxon>Sorghum</taxon>
    </lineage>
</organism>
<evidence type="ECO:0000256" key="5">
    <source>
        <dbReference type="ARBA" id="ARBA00022821"/>
    </source>
</evidence>
<feature type="coiled-coil region" evidence="8">
    <location>
        <begin position="241"/>
        <end position="275"/>
    </location>
</feature>
<dbReference type="Gene3D" id="3.40.50.300">
    <property type="entry name" value="P-loop containing nucleotide triphosphate hydrolases"/>
    <property type="match status" value="1"/>
</dbReference>
<dbReference type="InterPro" id="IPR038005">
    <property type="entry name" value="RX-like_CC"/>
</dbReference>
<dbReference type="Pfam" id="PF18052">
    <property type="entry name" value="Rx_N"/>
    <property type="match status" value="1"/>
</dbReference>
<evidence type="ECO:0000256" key="2">
    <source>
        <dbReference type="ARBA" id="ARBA00022614"/>
    </source>
</evidence>
<dbReference type="EMBL" id="CM000764">
    <property type="protein sequence ID" value="OQU82964.1"/>
    <property type="molecule type" value="Genomic_DNA"/>
</dbReference>
<keyword evidence="2" id="KW-0433">Leucine-rich repeat</keyword>
<dbReference type="AlphaFoldDB" id="A0A1Z5RGV1"/>
<feature type="domain" description="Disease resistance R13L4/SHOC-2-like LRR" evidence="11">
    <location>
        <begin position="540"/>
        <end position="777"/>
    </location>
</feature>
<sequence>MAVVLDALASYLQDMLVEMVEEEVHLLLGVPDEIEKMGIKLGDLKRFLADADKRNIRDETVQSWVRELRNAMYDATNILDLCQLNAMERGPTKDMGCFNPLLFCIRNPLYAHDIGNRIKSLNKRLDDIEKRSKAFNFNLASYEDNTRMVESSLRARRETTGEDEFGVVGVKIEEDTRSLVDLLIQKEKNVHEHKNVMVYAIVGVGGIGKTTLAKKIFNHDFIKQEYEKRIWLSVNKEFNDIDLLERAITEAQGDLQAARNTKAALERTLKEALKGCKTLLVMDDVWDPHVWEKVLEPPLINSLARGSRVLVTTRHDMVARGMTAEVPYHHVKKLEHEDAWSLLKKQIGMEIIEKCDGLPLAVKVMGGLLRQKNTRQRDWEKILNDSIWSVSQMPEELNYAVYLSYQDLNPNLKSCFLHYALLAKNTVFYANNIVAMWISEGFVRGNSTCDLEALGKDYHGQNLIEPDEWYLDQTVCNMHDVVRSFAQYVARDEAVIAQKIEVGLTNKLNSQNVTRLSLECKESESNELEWSSLQGNRSLRTLILVGKMKINPGDSLLSFPCLRTLHIEDGNFDALSESLVQLKHLRYLSIKRTDTCRLPKRIAMMKFLQCINISYCKSLVKLPRDIGELRQLRYLCLVSSGINSIPKTFGGLTNLRILNGFPVHMEGDWCSLEELGPLHQLTFLHIHGLENVSSSSFAIKARLREKVRLSYLVLKGTSTRGGPHRLVKEVEQQQIEKVFDELCPPPCLETLCIEEYFSQQLPKWMMPTEISSLGSLRNLWMEDLPYCTELPDGLWQLPSLDPMENVGSDLEIEVVRCTGLKRISNLPNLQNLICPELMVLEAKGKSGPEWDKFSHIKHVKAYAHDNDNNIKRKWYVKYTRDHFSFKTNISVSADAS</sequence>
<keyword evidence="4" id="KW-0547">Nucleotide-binding</keyword>
<comment type="similarity">
    <text evidence="1">Belongs to the disease resistance NB-LRR family.</text>
</comment>
<dbReference type="GO" id="GO:0051707">
    <property type="term" value="P:response to other organism"/>
    <property type="evidence" value="ECO:0007669"/>
    <property type="project" value="UniProtKB-ARBA"/>
</dbReference>
<dbReference type="Gene3D" id="1.10.8.430">
    <property type="entry name" value="Helical domain of apoptotic protease-activating factors"/>
    <property type="match status" value="1"/>
</dbReference>
<protein>
    <submittedName>
        <fullName evidence="12">Uncharacterized protein</fullName>
    </submittedName>
</protein>
<reference evidence="12 13" key="1">
    <citation type="journal article" date="2009" name="Nature">
        <title>The Sorghum bicolor genome and the diversification of grasses.</title>
        <authorList>
            <person name="Paterson A.H."/>
            <person name="Bowers J.E."/>
            <person name="Bruggmann R."/>
            <person name="Dubchak I."/>
            <person name="Grimwood J."/>
            <person name="Gundlach H."/>
            <person name="Haberer G."/>
            <person name="Hellsten U."/>
            <person name="Mitros T."/>
            <person name="Poliakov A."/>
            <person name="Schmutz J."/>
            <person name="Spannagl M."/>
            <person name="Tang H."/>
            <person name="Wang X."/>
            <person name="Wicker T."/>
            <person name="Bharti A.K."/>
            <person name="Chapman J."/>
            <person name="Feltus F.A."/>
            <person name="Gowik U."/>
            <person name="Grigoriev I.V."/>
            <person name="Lyons E."/>
            <person name="Maher C.A."/>
            <person name="Martis M."/>
            <person name="Narechania A."/>
            <person name="Otillar R.P."/>
            <person name="Penning B.W."/>
            <person name="Salamov A.A."/>
            <person name="Wang Y."/>
            <person name="Zhang L."/>
            <person name="Carpita N.C."/>
            <person name="Freeling M."/>
            <person name="Gingle A.R."/>
            <person name="Hash C.T."/>
            <person name="Keller B."/>
            <person name="Klein P."/>
            <person name="Kresovich S."/>
            <person name="McCann M.C."/>
            <person name="Ming R."/>
            <person name="Peterson D.G."/>
            <person name="Mehboob-ur-Rahman"/>
            <person name="Ware D."/>
            <person name="Westhoff P."/>
            <person name="Mayer K.F."/>
            <person name="Messing J."/>
            <person name="Rokhsar D.S."/>
        </authorList>
    </citation>
    <scope>NUCLEOTIDE SEQUENCE [LARGE SCALE GENOMIC DNA]</scope>
    <source>
        <strain evidence="13">cv. BTx623</strain>
    </source>
</reference>
<dbReference type="PANTHER" id="PTHR36766">
    <property type="entry name" value="PLANT BROAD-SPECTRUM MILDEW RESISTANCE PROTEIN RPW8"/>
    <property type="match status" value="1"/>
</dbReference>
<dbReference type="GO" id="GO:0043531">
    <property type="term" value="F:ADP binding"/>
    <property type="evidence" value="ECO:0007669"/>
    <property type="project" value="InterPro"/>
</dbReference>
<dbReference type="InterPro" id="IPR036388">
    <property type="entry name" value="WH-like_DNA-bd_sf"/>
</dbReference>
<dbReference type="InterPro" id="IPR041118">
    <property type="entry name" value="Rx_N"/>
</dbReference>
<keyword evidence="6" id="KW-0067">ATP-binding</keyword>
<feature type="domain" description="NB-ARC" evidence="9">
    <location>
        <begin position="190"/>
        <end position="348"/>
    </location>
</feature>
<evidence type="ECO:0000256" key="4">
    <source>
        <dbReference type="ARBA" id="ARBA00022741"/>
    </source>
</evidence>
<dbReference type="OMA" id="HPSKRET"/>
<evidence type="ECO:0000259" key="11">
    <source>
        <dbReference type="Pfam" id="PF23598"/>
    </source>
</evidence>
<dbReference type="CDD" id="cd14798">
    <property type="entry name" value="RX-CC_like"/>
    <property type="match status" value="1"/>
</dbReference>
<dbReference type="eggNOG" id="KOG4658">
    <property type="taxonomic scope" value="Eukaryota"/>
</dbReference>
<dbReference type="Gene3D" id="1.20.5.4130">
    <property type="match status" value="1"/>
</dbReference>
<dbReference type="InParanoid" id="A0A1Z5RGV1"/>
<gene>
    <name evidence="12" type="ORF">SORBI_3005G054300</name>
</gene>
<dbReference type="InterPro" id="IPR055414">
    <property type="entry name" value="LRR_R13L4/SHOC2-like"/>
</dbReference>
<dbReference type="InterPro" id="IPR027417">
    <property type="entry name" value="P-loop_NTPase"/>
</dbReference>
<dbReference type="PANTHER" id="PTHR36766:SF36">
    <property type="entry name" value="AAA+ ATPASE DOMAIN-CONTAINING PROTEIN"/>
    <property type="match status" value="1"/>
</dbReference>
<dbReference type="Pfam" id="PF00931">
    <property type="entry name" value="NB-ARC"/>
    <property type="match status" value="1"/>
</dbReference>
<name>A0A1Z5RGV1_SORBI</name>
<keyword evidence="5" id="KW-0611">Plant defense</keyword>
<dbReference type="InterPro" id="IPR032675">
    <property type="entry name" value="LRR_dom_sf"/>
</dbReference>
<dbReference type="Gene3D" id="1.10.10.10">
    <property type="entry name" value="Winged helix-like DNA-binding domain superfamily/Winged helix DNA-binding domain"/>
    <property type="match status" value="1"/>
</dbReference>
<evidence type="ECO:0000256" key="6">
    <source>
        <dbReference type="ARBA" id="ARBA00022840"/>
    </source>
</evidence>
<dbReference type="Gramene" id="OQU82964">
    <property type="protein sequence ID" value="OQU82964"/>
    <property type="gene ID" value="SORBI_3005G054300"/>
</dbReference>
<keyword evidence="13" id="KW-1185">Reference proteome</keyword>
<evidence type="ECO:0000313" key="12">
    <source>
        <dbReference type="EMBL" id="OQU82964.1"/>
    </source>
</evidence>
<evidence type="ECO:0000259" key="9">
    <source>
        <dbReference type="Pfam" id="PF00931"/>
    </source>
</evidence>
<evidence type="ECO:0000259" key="10">
    <source>
        <dbReference type="Pfam" id="PF18052"/>
    </source>
</evidence>
<keyword evidence="3" id="KW-0677">Repeat</keyword>
<evidence type="ECO:0000256" key="8">
    <source>
        <dbReference type="SAM" id="Coils"/>
    </source>
</evidence>
<dbReference type="SUPFAM" id="SSF52058">
    <property type="entry name" value="L domain-like"/>
    <property type="match status" value="1"/>
</dbReference>
<accession>A0A1Z5RGV1</accession>
<dbReference type="InterPro" id="IPR042197">
    <property type="entry name" value="Apaf_helical"/>
</dbReference>
<evidence type="ECO:0000256" key="3">
    <source>
        <dbReference type="ARBA" id="ARBA00022737"/>
    </source>
</evidence>
<feature type="non-terminal residue" evidence="12">
    <location>
        <position position="896"/>
    </location>
</feature>
<evidence type="ECO:0000256" key="1">
    <source>
        <dbReference type="ARBA" id="ARBA00008894"/>
    </source>
</evidence>
<dbReference type="GO" id="GO:0005524">
    <property type="term" value="F:ATP binding"/>
    <property type="evidence" value="ECO:0007669"/>
    <property type="project" value="UniProtKB-KW"/>
</dbReference>
<dbReference type="Pfam" id="PF23598">
    <property type="entry name" value="LRR_14"/>
    <property type="match status" value="1"/>
</dbReference>
<feature type="domain" description="Disease resistance N-terminal" evidence="10">
    <location>
        <begin position="10"/>
        <end position="90"/>
    </location>
</feature>
<dbReference type="InterPro" id="IPR002182">
    <property type="entry name" value="NB-ARC"/>
</dbReference>
<dbReference type="PRINTS" id="PR00364">
    <property type="entry name" value="DISEASERSIST"/>
</dbReference>
<dbReference type="GO" id="GO:0006952">
    <property type="term" value="P:defense response"/>
    <property type="evidence" value="ECO:0007669"/>
    <property type="project" value="UniProtKB-KW"/>
</dbReference>